<dbReference type="AlphaFoldDB" id="A0A1I7TX60"/>
<proteinExistence type="predicted"/>
<dbReference type="WBParaSite" id="Csp11.Scaffold629.g12685.t1">
    <property type="protein sequence ID" value="Csp11.Scaffold629.g12685.t1"/>
    <property type="gene ID" value="Csp11.Scaffold629.g12685"/>
</dbReference>
<evidence type="ECO:0000313" key="2">
    <source>
        <dbReference type="Proteomes" id="UP000095282"/>
    </source>
</evidence>
<evidence type="ECO:0000256" key="1">
    <source>
        <dbReference type="SAM" id="MobiDB-lite"/>
    </source>
</evidence>
<name>A0A1I7TX60_9PELO</name>
<evidence type="ECO:0000313" key="3">
    <source>
        <dbReference type="WBParaSite" id="Csp11.Scaffold629.g12685.t1"/>
    </source>
</evidence>
<dbReference type="SUPFAM" id="SSF56436">
    <property type="entry name" value="C-type lectin-like"/>
    <property type="match status" value="1"/>
</dbReference>
<dbReference type="Proteomes" id="UP000095282">
    <property type="component" value="Unplaced"/>
</dbReference>
<sequence>MTPESSCVEMMDGMLVLLFSWSAKKGQTQPYTCTEEIESICKYCPKETTTTTTTSTTTTTAPVTTTTTTTTTTTETTSTPTTTESTTSITTTEIKPHQQRRRNLQLQLQHQPQCLQQHQQLLRRTIGSNDQKISQVWIGNSESNGYLNWENGQPSKPNNGVDYCISMDLSAGPTRGKYKYLPCQNTVSHSICLMNS</sequence>
<keyword evidence="2" id="KW-1185">Reference proteome</keyword>
<dbReference type="InterPro" id="IPR016186">
    <property type="entry name" value="C-type_lectin-like/link_sf"/>
</dbReference>
<protein>
    <submittedName>
        <fullName evidence="3">C-type lectin domain-containing protein</fullName>
    </submittedName>
</protein>
<dbReference type="Pfam" id="PF21827">
    <property type="entry name" value="New_glue"/>
    <property type="match status" value="1"/>
</dbReference>
<dbReference type="Gene3D" id="3.10.100.10">
    <property type="entry name" value="Mannose-Binding Protein A, subunit A"/>
    <property type="match status" value="1"/>
</dbReference>
<feature type="region of interest" description="Disordered" evidence="1">
    <location>
        <begin position="49"/>
        <end position="89"/>
    </location>
</feature>
<dbReference type="InterPro" id="IPR016187">
    <property type="entry name" value="CTDL_fold"/>
</dbReference>
<dbReference type="eggNOG" id="KOG4297">
    <property type="taxonomic scope" value="Eukaryota"/>
</dbReference>
<dbReference type="InterPro" id="IPR054054">
    <property type="entry name" value="Ng_1-3-like"/>
</dbReference>
<reference evidence="3" key="1">
    <citation type="submission" date="2016-11" db="UniProtKB">
        <authorList>
            <consortium name="WormBaseParasite"/>
        </authorList>
    </citation>
    <scope>IDENTIFICATION</scope>
</reference>
<accession>A0A1I7TX60</accession>
<dbReference type="CDD" id="cd00037">
    <property type="entry name" value="CLECT"/>
    <property type="match status" value="1"/>
</dbReference>
<dbReference type="STRING" id="1561998.A0A1I7TX60"/>
<organism evidence="2 3">
    <name type="scientific">Caenorhabditis tropicalis</name>
    <dbReference type="NCBI Taxonomy" id="1561998"/>
    <lineage>
        <taxon>Eukaryota</taxon>
        <taxon>Metazoa</taxon>
        <taxon>Ecdysozoa</taxon>
        <taxon>Nematoda</taxon>
        <taxon>Chromadorea</taxon>
        <taxon>Rhabditida</taxon>
        <taxon>Rhabditina</taxon>
        <taxon>Rhabditomorpha</taxon>
        <taxon>Rhabditoidea</taxon>
        <taxon>Rhabditidae</taxon>
        <taxon>Peloderinae</taxon>
        <taxon>Caenorhabditis</taxon>
    </lineage>
</organism>